<feature type="domain" description="HTH lysR-type" evidence="5">
    <location>
        <begin position="29"/>
        <end position="86"/>
    </location>
</feature>
<dbReference type="InterPro" id="IPR011991">
    <property type="entry name" value="ArsR-like_HTH"/>
</dbReference>
<evidence type="ECO:0000259" key="5">
    <source>
        <dbReference type="PROSITE" id="PS50931"/>
    </source>
</evidence>
<name>A0A4P6Q5D6_9ACTN</name>
<dbReference type="InterPro" id="IPR000847">
    <property type="entry name" value="LysR_HTH_N"/>
</dbReference>
<dbReference type="InterPro" id="IPR036388">
    <property type="entry name" value="WH-like_DNA-bd_sf"/>
</dbReference>
<keyword evidence="7" id="KW-1185">Reference proteome</keyword>
<keyword evidence="3" id="KW-0238">DNA-binding</keyword>
<organism evidence="6 7">
    <name type="scientific">Streptomonospora litoralis</name>
    <dbReference type="NCBI Taxonomy" id="2498135"/>
    <lineage>
        <taxon>Bacteria</taxon>
        <taxon>Bacillati</taxon>
        <taxon>Actinomycetota</taxon>
        <taxon>Actinomycetes</taxon>
        <taxon>Streptosporangiales</taxon>
        <taxon>Nocardiopsidaceae</taxon>
        <taxon>Streptomonospora</taxon>
    </lineage>
</organism>
<dbReference type="SUPFAM" id="SSF46785">
    <property type="entry name" value="Winged helix' DNA-binding domain"/>
    <property type="match status" value="1"/>
</dbReference>
<reference evidence="6 7" key="1">
    <citation type="submission" date="2019-02" db="EMBL/GenBank/DDBJ databases">
        <authorList>
            <person name="Khodamoradi S."/>
            <person name="Hahnke R.L."/>
            <person name="Kaempfer P."/>
            <person name="Schumann P."/>
            <person name="Rohde M."/>
            <person name="Steinert M."/>
            <person name="Luzhetskyy A."/>
            <person name="Wink J."/>
            <person name="Ruckert C."/>
        </authorList>
    </citation>
    <scope>NUCLEOTIDE SEQUENCE [LARGE SCALE GENOMIC DNA]</scope>
    <source>
        <strain evidence="6 7">M2</strain>
    </source>
</reference>
<dbReference type="EMBL" id="CP036455">
    <property type="protein sequence ID" value="QBI54561.1"/>
    <property type="molecule type" value="Genomic_DNA"/>
</dbReference>
<dbReference type="Proteomes" id="UP000292235">
    <property type="component" value="Chromosome"/>
</dbReference>
<evidence type="ECO:0000256" key="2">
    <source>
        <dbReference type="ARBA" id="ARBA00023015"/>
    </source>
</evidence>
<dbReference type="GO" id="GO:0003677">
    <property type="term" value="F:DNA binding"/>
    <property type="evidence" value="ECO:0007669"/>
    <property type="project" value="UniProtKB-KW"/>
</dbReference>
<dbReference type="PROSITE" id="PS50931">
    <property type="entry name" value="HTH_LYSR"/>
    <property type="match status" value="1"/>
</dbReference>
<dbReference type="SUPFAM" id="SSF53850">
    <property type="entry name" value="Periplasmic binding protein-like II"/>
    <property type="match status" value="1"/>
</dbReference>
<dbReference type="InterPro" id="IPR036390">
    <property type="entry name" value="WH_DNA-bd_sf"/>
</dbReference>
<dbReference type="Pfam" id="PF00126">
    <property type="entry name" value="HTH_1"/>
    <property type="match status" value="1"/>
</dbReference>
<accession>A0A4P6Q5D6</accession>
<dbReference type="GO" id="GO:0003700">
    <property type="term" value="F:DNA-binding transcription factor activity"/>
    <property type="evidence" value="ECO:0007669"/>
    <property type="project" value="InterPro"/>
</dbReference>
<dbReference type="CDD" id="cd08423">
    <property type="entry name" value="PBP2_LTTR_like_6"/>
    <property type="match status" value="1"/>
</dbReference>
<dbReference type="Gene3D" id="3.40.190.10">
    <property type="entry name" value="Periplasmic binding protein-like II"/>
    <property type="match status" value="2"/>
</dbReference>
<dbReference type="CDD" id="cd00090">
    <property type="entry name" value="HTH_ARSR"/>
    <property type="match status" value="1"/>
</dbReference>
<evidence type="ECO:0000256" key="3">
    <source>
        <dbReference type="ARBA" id="ARBA00023125"/>
    </source>
</evidence>
<evidence type="ECO:0000256" key="4">
    <source>
        <dbReference type="ARBA" id="ARBA00023163"/>
    </source>
</evidence>
<comment type="similarity">
    <text evidence="1">Belongs to the LysR transcriptional regulatory family.</text>
</comment>
<evidence type="ECO:0000313" key="6">
    <source>
        <dbReference type="EMBL" id="QBI54561.1"/>
    </source>
</evidence>
<dbReference type="AlphaFoldDB" id="A0A4P6Q5D6"/>
<protein>
    <submittedName>
        <fullName evidence="6">HTH-type transcriptional regulator GltC</fullName>
    </submittedName>
</protein>
<keyword evidence="2" id="KW-0805">Transcription regulation</keyword>
<dbReference type="Pfam" id="PF03466">
    <property type="entry name" value="LysR_substrate"/>
    <property type="match status" value="1"/>
</dbReference>
<dbReference type="KEGG" id="strr:EKD16_13895"/>
<dbReference type="InterPro" id="IPR005119">
    <property type="entry name" value="LysR_subst-bd"/>
</dbReference>
<dbReference type="PANTHER" id="PTHR30346:SF29">
    <property type="entry name" value="LYSR SUBSTRATE-BINDING"/>
    <property type="match status" value="1"/>
</dbReference>
<evidence type="ECO:0000313" key="7">
    <source>
        <dbReference type="Proteomes" id="UP000292235"/>
    </source>
</evidence>
<sequence length="339" mass="35691">MHEITPQTASSQAAAPRAVLRAEYIVDMIDVRRLQLLQALGQHQTVAGAADALGVTPSAVSQQLAALAKETGVALVERQGRRFMLTGAARVLLGHADVIFAEMERAQADLAEYAEGRVGVARVGSFATGISDLVGPAVAALRRSSPGWRFEIVQAEPDEATEMLRSGELDIAITMSSPNLPPSGTTEFQIQPIMVEPFDAVLPYHHPLAASTDLELAADLADAEWIMSAPGSPWYDCVAAACHQAGFQPRVAHTVHEFSAVFALVQAGLGMALMPRLGWTGLSAPHIVVRAVRNTPRRHIVALSRAGYSAEPFLGAVREAAGKVPVPSAGPLLVPGGGA</sequence>
<dbReference type="PANTHER" id="PTHR30346">
    <property type="entry name" value="TRANSCRIPTIONAL DUAL REGULATOR HCAR-RELATED"/>
    <property type="match status" value="1"/>
</dbReference>
<evidence type="ECO:0000256" key="1">
    <source>
        <dbReference type="ARBA" id="ARBA00009437"/>
    </source>
</evidence>
<dbReference type="GO" id="GO:0032993">
    <property type="term" value="C:protein-DNA complex"/>
    <property type="evidence" value="ECO:0007669"/>
    <property type="project" value="TreeGrafter"/>
</dbReference>
<proteinExistence type="inferred from homology"/>
<keyword evidence="4" id="KW-0804">Transcription</keyword>
<dbReference type="Gene3D" id="1.10.10.10">
    <property type="entry name" value="Winged helix-like DNA-binding domain superfamily/Winged helix DNA-binding domain"/>
    <property type="match status" value="1"/>
</dbReference>
<gene>
    <name evidence="6" type="primary">gltC2</name>
    <name evidence="6" type="ORF">EKD16_13895</name>
</gene>